<feature type="region of interest" description="Disordered" evidence="1">
    <location>
        <begin position="1"/>
        <end position="60"/>
    </location>
</feature>
<feature type="compositionally biased region" description="Basic residues" evidence="1">
    <location>
        <begin position="50"/>
        <end position="60"/>
    </location>
</feature>
<dbReference type="EMBL" id="QGMI01000229">
    <property type="protein sequence ID" value="TVY44557.1"/>
    <property type="molecule type" value="Genomic_DNA"/>
</dbReference>
<dbReference type="PROSITE" id="PS50097">
    <property type="entry name" value="BTB"/>
    <property type="match status" value="1"/>
</dbReference>
<dbReference type="Pfam" id="PF00651">
    <property type="entry name" value="BTB"/>
    <property type="match status" value="1"/>
</dbReference>
<dbReference type="SUPFAM" id="SSF54695">
    <property type="entry name" value="POZ domain"/>
    <property type="match status" value="1"/>
</dbReference>
<proteinExistence type="predicted"/>
<evidence type="ECO:0000256" key="1">
    <source>
        <dbReference type="SAM" id="MobiDB-lite"/>
    </source>
</evidence>
<dbReference type="Gene3D" id="3.30.710.10">
    <property type="entry name" value="Potassium Channel Kv1.1, Chain A"/>
    <property type="match status" value="1"/>
</dbReference>
<dbReference type="PANTHER" id="PTHR47843">
    <property type="entry name" value="BTB DOMAIN-CONTAINING PROTEIN-RELATED"/>
    <property type="match status" value="1"/>
</dbReference>
<dbReference type="InterPro" id="IPR000210">
    <property type="entry name" value="BTB/POZ_dom"/>
</dbReference>
<dbReference type="SMART" id="SM00225">
    <property type="entry name" value="BTB"/>
    <property type="match status" value="1"/>
</dbReference>
<keyword evidence="4" id="KW-1185">Reference proteome</keyword>
<evidence type="ECO:0000313" key="3">
    <source>
        <dbReference type="EMBL" id="TVY44557.1"/>
    </source>
</evidence>
<sequence>MHHFVQHFPSRFPAPMTPPPLNPPRPESTLNPSQDADASQSAPALVPAKKVNKRTRKTRPKFRDSHAMVTINVTHAGEKGPTKFVVHREFICHYSPYFDAAFNGDFIEGQTQTLDLNDFWPTIFELFIDWIYTQNLCDLRGKALAVRWMVPLWLAAEMFLVPELQNQTLELMNTELCRLRKNPATDVIQYLYDNSTEECSLRRFIVATCHASFGVLEKDTEYPTEFLIDLINYGRSPVWFPLSPDTMKRFLVKSDTGSASVFRAVGSHKSEPISTASAAVA</sequence>
<evidence type="ECO:0000313" key="4">
    <source>
        <dbReference type="Proteomes" id="UP000443090"/>
    </source>
</evidence>
<dbReference type="CDD" id="cd18186">
    <property type="entry name" value="BTB_POZ_ZBTB_KLHL-like"/>
    <property type="match status" value="1"/>
</dbReference>
<dbReference type="OrthoDB" id="194443at2759"/>
<reference evidence="3 4" key="1">
    <citation type="submission" date="2018-05" db="EMBL/GenBank/DDBJ databases">
        <title>Genome sequencing and assembly of the regulated plant pathogen Lachnellula willkommii and related sister species for the development of diagnostic species identification markers.</title>
        <authorList>
            <person name="Giroux E."/>
            <person name="Bilodeau G."/>
        </authorList>
    </citation>
    <scope>NUCLEOTIDE SEQUENCE [LARGE SCALE GENOMIC DNA]</scope>
    <source>
        <strain evidence="3 4">CBS 160.35</strain>
    </source>
</reference>
<dbReference type="InterPro" id="IPR011333">
    <property type="entry name" value="SKP1/BTB/POZ_sf"/>
</dbReference>
<dbReference type="AlphaFoldDB" id="A0A8H8RYU4"/>
<comment type="caution">
    <text evidence="3">The sequence shown here is derived from an EMBL/GenBank/DDBJ whole genome shotgun (WGS) entry which is preliminary data.</text>
</comment>
<name>A0A8H8RYU4_9HELO</name>
<accession>A0A8H8RYU4</accession>
<protein>
    <recommendedName>
        <fullName evidence="2">BTB domain-containing protein</fullName>
    </recommendedName>
</protein>
<organism evidence="3 4">
    <name type="scientific">Lachnellula occidentalis</name>
    <dbReference type="NCBI Taxonomy" id="215460"/>
    <lineage>
        <taxon>Eukaryota</taxon>
        <taxon>Fungi</taxon>
        <taxon>Dikarya</taxon>
        <taxon>Ascomycota</taxon>
        <taxon>Pezizomycotina</taxon>
        <taxon>Leotiomycetes</taxon>
        <taxon>Helotiales</taxon>
        <taxon>Lachnaceae</taxon>
        <taxon>Lachnellula</taxon>
    </lineage>
</organism>
<dbReference type="PANTHER" id="PTHR47843:SF2">
    <property type="entry name" value="BTB DOMAIN-CONTAINING PROTEIN"/>
    <property type="match status" value="1"/>
</dbReference>
<dbReference type="Proteomes" id="UP000443090">
    <property type="component" value="Unassembled WGS sequence"/>
</dbReference>
<gene>
    <name evidence="3" type="ORF">LOCC1_G003359</name>
</gene>
<feature type="compositionally biased region" description="Pro residues" evidence="1">
    <location>
        <begin position="15"/>
        <end position="26"/>
    </location>
</feature>
<feature type="compositionally biased region" description="Low complexity" evidence="1">
    <location>
        <begin position="32"/>
        <end position="44"/>
    </location>
</feature>
<feature type="domain" description="BTB" evidence="2">
    <location>
        <begin position="67"/>
        <end position="136"/>
    </location>
</feature>
<evidence type="ECO:0000259" key="2">
    <source>
        <dbReference type="PROSITE" id="PS50097"/>
    </source>
</evidence>